<proteinExistence type="predicted"/>
<keyword evidence="3" id="KW-1185">Reference proteome</keyword>
<dbReference type="PANTHER" id="PTHR40260">
    <property type="entry name" value="BLR8190 PROTEIN"/>
    <property type="match status" value="1"/>
</dbReference>
<dbReference type="EMBL" id="VLTK01000004">
    <property type="protein sequence ID" value="TSI17023.1"/>
    <property type="molecule type" value="Genomic_DNA"/>
</dbReference>
<dbReference type="GO" id="GO:0016491">
    <property type="term" value="F:oxidoreductase activity"/>
    <property type="evidence" value="ECO:0007669"/>
    <property type="project" value="InterPro"/>
</dbReference>
<name>A0A556CHW8_BREAU</name>
<comment type="caution">
    <text evidence="2">The sequence shown here is derived from an EMBL/GenBank/DDBJ whole genome shotgun (WGS) entry which is preliminary data.</text>
</comment>
<sequence>MHKLLVLYPEPTDRATFIDYYTTTHLPLAKRLPGMLSWTYSVDITTDKDGNSPYFAIFEAAFPDQDTFASAMASQVGQDVAADVGNYATGGATIVDFAVSGGEES</sequence>
<dbReference type="Pfam" id="PF07110">
    <property type="entry name" value="EthD"/>
    <property type="match status" value="1"/>
</dbReference>
<dbReference type="RefSeq" id="WP_143922275.1">
    <property type="nucleotide sequence ID" value="NZ_VLTK01000004.1"/>
</dbReference>
<dbReference type="OrthoDB" id="5294870at2"/>
<organism evidence="2 3">
    <name type="scientific">Brevibacterium aurantiacum</name>
    <dbReference type="NCBI Taxonomy" id="273384"/>
    <lineage>
        <taxon>Bacteria</taxon>
        <taxon>Bacillati</taxon>
        <taxon>Actinomycetota</taxon>
        <taxon>Actinomycetes</taxon>
        <taxon>Micrococcales</taxon>
        <taxon>Brevibacteriaceae</taxon>
        <taxon>Brevibacterium</taxon>
    </lineage>
</organism>
<dbReference type="AlphaFoldDB" id="A0A556CHW8"/>
<dbReference type="Proteomes" id="UP000316406">
    <property type="component" value="Unassembled WGS sequence"/>
</dbReference>
<dbReference type="Gene3D" id="3.30.70.100">
    <property type="match status" value="1"/>
</dbReference>
<dbReference type="PANTHER" id="PTHR40260:SF2">
    <property type="entry name" value="BLR8190 PROTEIN"/>
    <property type="match status" value="1"/>
</dbReference>
<protein>
    <submittedName>
        <fullName evidence="2">EthD family reductase</fullName>
    </submittedName>
</protein>
<evidence type="ECO:0000259" key="1">
    <source>
        <dbReference type="Pfam" id="PF07110"/>
    </source>
</evidence>
<dbReference type="InterPro" id="IPR009799">
    <property type="entry name" value="EthD_dom"/>
</dbReference>
<evidence type="ECO:0000313" key="2">
    <source>
        <dbReference type="EMBL" id="TSI17023.1"/>
    </source>
</evidence>
<reference evidence="2 3" key="1">
    <citation type="submission" date="2019-07" db="EMBL/GenBank/DDBJ databases">
        <title>Draft genome sequence of Brevibacterium aurantiacum XU54 isolated from Xinjiang China.</title>
        <authorList>
            <person name="Xu X."/>
        </authorList>
    </citation>
    <scope>NUCLEOTIDE SEQUENCE [LARGE SCALE GENOMIC DNA]</scope>
    <source>
        <strain evidence="2 3">XU54</strain>
    </source>
</reference>
<accession>A0A556CHW8</accession>
<gene>
    <name evidence="2" type="ORF">FO013_09470</name>
</gene>
<evidence type="ECO:0000313" key="3">
    <source>
        <dbReference type="Proteomes" id="UP000316406"/>
    </source>
</evidence>
<feature type="domain" description="EthD" evidence="1">
    <location>
        <begin position="10"/>
        <end position="89"/>
    </location>
</feature>
<dbReference type="NCBIfam" id="TIGR02118">
    <property type="entry name" value="EthD family reductase"/>
    <property type="match status" value="1"/>
</dbReference>
<dbReference type="InterPro" id="IPR011008">
    <property type="entry name" value="Dimeric_a/b-barrel"/>
</dbReference>
<dbReference type="SUPFAM" id="SSF54909">
    <property type="entry name" value="Dimeric alpha+beta barrel"/>
    <property type="match status" value="1"/>
</dbReference>